<dbReference type="SUPFAM" id="SSF53474">
    <property type="entry name" value="alpha/beta-Hydrolases"/>
    <property type="match status" value="1"/>
</dbReference>
<comment type="caution">
    <text evidence="2">The sequence shown here is derived from an EMBL/GenBank/DDBJ whole genome shotgun (WGS) entry which is preliminary data.</text>
</comment>
<sequence>MEIVMGKREGFFNAPDGTELFYQTWERDAEYACLVFHGFGEHSGRYARLVSALSDLPISYYAMDVRGQGRSGGERVYVESFSQFIEDAQCFLDYLTADTEFKRKKLILFGHSLGGAIALQWLSQKANPWIGFVATSPCFQVYGISWTKPARGLVRKLNQIYPHAVITNPVKPRFLFKNEQLMRDYLKDPLIQRKITIHMADEIIRACESIQSMSFNLNVPMFFLASGNDRIVSLSATRHVYEKTAAPIKRLYIYPELYHEILNEEQNNEVVRDLKQCFQTILGGGYENN</sequence>
<dbReference type="Pfam" id="PF12146">
    <property type="entry name" value="Hydrolase_4"/>
    <property type="match status" value="1"/>
</dbReference>
<dbReference type="AlphaFoldDB" id="A0A2H0LPG6"/>
<proteinExistence type="predicted"/>
<name>A0A2H0LPG6_9BACT</name>
<dbReference type="PANTHER" id="PTHR11614">
    <property type="entry name" value="PHOSPHOLIPASE-RELATED"/>
    <property type="match status" value="1"/>
</dbReference>
<protein>
    <recommendedName>
        <fullName evidence="1">Serine aminopeptidase S33 domain-containing protein</fullName>
    </recommendedName>
</protein>
<organism evidence="2 3">
    <name type="scientific">Candidatus Abzuiibacterium crystallinum</name>
    <dbReference type="NCBI Taxonomy" id="1974748"/>
    <lineage>
        <taxon>Bacteria</taxon>
        <taxon>Pseudomonadati</taxon>
        <taxon>Candidatus Omnitrophota</taxon>
        <taxon>Candidatus Abzuiibacterium</taxon>
    </lineage>
</organism>
<reference evidence="2 3" key="1">
    <citation type="submission" date="2017-09" db="EMBL/GenBank/DDBJ databases">
        <title>Depth-based differentiation of microbial function through sediment-hosted aquifers and enrichment of novel symbionts in the deep terrestrial subsurface.</title>
        <authorList>
            <person name="Probst A.J."/>
            <person name="Ladd B."/>
            <person name="Jarett J.K."/>
            <person name="Geller-Mcgrath D.E."/>
            <person name="Sieber C.M."/>
            <person name="Emerson J.B."/>
            <person name="Anantharaman K."/>
            <person name="Thomas B.C."/>
            <person name="Malmstrom R."/>
            <person name="Stieglmeier M."/>
            <person name="Klingl A."/>
            <person name="Woyke T."/>
            <person name="Ryan C.M."/>
            <person name="Banfield J.F."/>
        </authorList>
    </citation>
    <scope>NUCLEOTIDE SEQUENCE [LARGE SCALE GENOMIC DNA]</scope>
    <source>
        <strain evidence="2">CG11_big_fil_rev_8_21_14_0_20_45_26</strain>
    </source>
</reference>
<dbReference type="Proteomes" id="UP000230859">
    <property type="component" value="Unassembled WGS sequence"/>
</dbReference>
<dbReference type="InterPro" id="IPR029058">
    <property type="entry name" value="AB_hydrolase_fold"/>
</dbReference>
<dbReference type="Gene3D" id="3.40.50.1820">
    <property type="entry name" value="alpha/beta hydrolase"/>
    <property type="match status" value="1"/>
</dbReference>
<feature type="domain" description="Serine aminopeptidase S33" evidence="1">
    <location>
        <begin position="30"/>
        <end position="266"/>
    </location>
</feature>
<dbReference type="InterPro" id="IPR051044">
    <property type="entry name" value="MAG_DAG_Lipase"/>
</dbReference>
<accession>A0A2H0LPG6</accession>
<evidence type="ECO:0000313" key="3">
    <source>
        <dbReference type="Proteomes" id="UP000230859"/>
    </source>
</evidence>
<evidence type="ECO:0000313" key="2">
    <source>
        <dbReference type="EMBL" id="PIQ86320.1"/>
    </source>
</evidence>
<dbReference type="InterPro" id="IPR022742">
    <property type="entry name" value="Hydrolase_4"/>
</dbReference>
<dbReference type="EMBL" id="PCVY01000047">
    <property type="protein sequence ID" value="PIQ86320.1"/>
    <property type="molecule type" value="Genomic_DNA"/>
</dbReference>
<evidence type="ECO:0000259" key="1">
    <source>
        <dbReference type="Pfam" id="PF12146"/>
    </source>
</evidence>
<gene>
    <name evidence="2" type="ORF">COV74_05495</name>
</gene>